<dbReference type="HOGENOM" id="CLU_034206_0_0_1"/>
<dbReference type="OrthoDB" id="3229878at2759"/>
<keyword evidence="3" id="KW-1185">Reference proteome</keyword>
<protein>
    <submittedName>
        <fullName evidence="2">Uncharacterized protein</fullName>
    </submittedName>
</protein>
<feature type="compositionally biased region" description="Acidic residues" evidence="1">
    <location>
        <begin position="494"/>
        <end position="503"/>
    </location>
</feature>
<evidence type="ECO:0000313" key="2">
    <source>
        <dbReference type="EMBL" id="KDQ65034.1"/>
    </source>
</evidence>
<feature type="region of interest" description="Disordered" evidence="1">
    <location>
        <begin position="479"/>
        <end position="503"/>
    </location>
</feature>
<dbReference type="InParanoid" id="A0A067QDL7"/>
<evidence type="ECO:0000313" key="3">
    <source>
        <dbReference type="Proteomes" id="UP000027265"/>
    </source>
</evidence>
<sequence length="575" mass="65573">MSHITSWDVTYSKPLPRPDNVTTFPFSTSLPPTLIEPPDMGTRGYKVYRHRGYYFVYYNHNDSYPRVLGLDMLSTIPRDPKRFQRWVTRMRERLDGILESSEEHDVAIQQEQPQNDLLIEWIYEIDFDHFVFHVDSEPLFRLDNMPPEYIFLGSIGFDHYGHRSYRRSTPEEYRYEWRSPPPVVDVTAIEEYVRLCPGAESSISDLLSLNNLMSDREAVRIGLWEVVVGSLMRSSDIAHRLLEWETYTDRDGIPTHMHKLALQFLQISAGPMLALSSIMNFASAPEPLDLTQPVLWVRGDICARVTTHLDDESNRRACVVTLIEECKKRSNDTSPVFGIAFSFYHIVIVSIQKNMGGDWSIRHTEALQYLPSFFATSPSTPGITALGQLFNRHDPHIFEACFDLLVPEGLRYLYRILPLPETCGLSRLPAELWDLVCGHLTNPRHLIQFGCISKETRGVASFMLMHPHVAERRLVARTKPRSGYSASRSPGGQDSDDDSDEEGVGLLRLSSGTFIAIKDDSATRVRLGHQRQMGLGVTTVYMRLTADELGQLGFVDEGVDELEKEEKKEEVGADE</sequence>
<accession>A0A067QDL7</accession>
<dbReference type="EMBL" id="KL197709">
    <property type="protein sequence ID" value="KDQ65034.1"/>
    <property type="molecule type" value="Genomic_DNA"/>
</dbReference>
<reference evidence="3" key="1">
    <citation type="journal article" date="2014" name="Proc. Natl. Acad. Sci. U.S.A.">
        <title>Extensive sampling of basidiomycete genomes demonstrates inadequacy of the white-rot/brown-rot paradigm for wood decay fungi.</title>
        <authorList>
            <person name="Riley R."/>
            <person name="Salamov A.A."/>
            <person name="Brown D.W."/>
            <person name="Nagy L.G."/>
            <person name="Floudas D."/>
            <person name="Held B.W."/>
            <person name="Levasseur A."/>
            <person name="Lombard V."/>
            <person name="Morin E."/>
            <person name="Otillar R."/>
            <person name="Lindquist E.A."/>
            <person name="Sun H."/>
            <person name="LaButti K.M."/>
            <person name="Schmutz J."/>
            <person name="Jabbour D."/>
            <person name="Luo H."/>
            <person name="Baker S.E."/>
            <person name="Pisabarro A.G."/>
            <person name="Walton J.D."/>
            <person name="Blanchette R.A."/>
            <person name="Henrissat B."/>
            <person name="Martin F."/>
            <person name="Cullen D."/>
            <person name="Hibbett D.S."/>
            <person name="Grigoriev I.V."/>
        </authorList>
    </citation>
    <scope>NUCLEOTIDE SEQUENCE [LARGE SCALE GENOMIC DNA]</scope>
    <source>
        <strain evidence="3">MUCL 33604</strain>
    </source>
</reference>
<dbReference type="AlphaFoldDB" id="A0A067QDL7"/>
<name>A0A067QDL7_9AGAM</name>
<proteinExistence type="predicted"/>
<dbReference type="Proteomes" id="UP000027265">
    <property type="component" value="Unassembled WGS sequence"/>
</dbReference>
<gene>
    <name evidence="2" type="ORF">JAAARDRAFT_28696</name>
</gene>
<dbReference type="STRING" id="933084.A0A067QDL7"/>
<evidence type="ECO:0000256" key="1">
    <source>
        <dbReference type="SAM" id="MobiDB-lite"/>
    </source>
</evidence>
<organism evidence="2 3">
    <name type="scientific">Jaapia argillacea MUCL 33604</name>
    <dbReference type="NCBI Taxonomy" id="933084"/>
    <lineage>
        <taxon>Eukaryota</taxon>
        <taxon>Fungi</taxon>
        <taxon>Dikarya</taxon>
        <taxon>Basidiomycota</taxon>
        <taxon>Agaricomycotina</taxon>
        <taxon>Agaricomycetes</taxon>
        <taxon>Agaricomycetidae</taxon>
        <taxon>Jaapiales</taxon>
        <taxon>Jaapiaceae</taxon>
        <taxon>Jaapia</taxon>
    </lineage>
</organism>